<evidence type="ECO:0000313" key="1">
    <source>
        <dbReference type="EMBL" id="MQN89830.1"/>
    </source>
</evidence>
<reference evidence="2" key="1">
    <citation type="submission" date="2019-09" db="EMBL/GenBank/DDBJ databases">
        <title>Distinct polysaccharide growth profiles of human intestinal Prevotella copri isolates.</title>
        <authorList>
            <person name="Fehlner-Peach H."/>
            <person name="Magnabosco C."/>
            <person name="Raghavan V."/>
            <person name="Scher J.U."/>
            <person name="Tett A."/>
            <person name="Cox L.M."/>
            <person name="Gottsegen C."/>
            <person name="Watters A."/>
            <person name="Wiltshire- Gordon J.D."/>
            <person name="Segata N."/>
            <person name="Bonneau R."/>
            <person name="Littman D.R."/>
        </authorList>
    </citation>
    <scope>NUCLEOTIDE SEQUENCE [LARGE SCALE GENOMIC DNA]</scope>
    <source>
        <strain evidence="2">iP54</strain>
    </source>
</reference>
<dbReference type="AlphaFoldDB" id="A0A646HJJ8"/>
<organism evidence="1 2">
    <name type="scientific">Segatella copri</name>
    <dbReference type="NCBI Taxonomy" id="165179"/>
    <lineage>
        <taxon>Bacteria</taxon>
        <taxon>Pseudomonadati</taxon>
        <taxon>Bacteroidota</taxon>
        <taxon>Bacteroidia</taxon>
        <taxon>Bacteroidales</taxon>
        <taxon>Prevotellaceae</taxon>
        <taxon>Segatella</taxon>
    </lineage>
</organism>
<evidence type="ECO:0000313" key="2">
    <source>
        <dbReference type="Proteomes" id="UP000420635"/>
    </source>
</evidence>
<protein>
    <submittedName>
        <fullName evidence="1">Uncharacterized protein</fullName>
    </submittedName>
</protein>
<accession>A0A646HJJ8</accession>
<comment type="caution">
    <text evidence="1">The sequence shown here is derived from an EMBL/GenBank/DDBJ whole genome shotgun (WGS) entry which is preliminary data.</text>
</comment>
<sequence>MTHHPNQQTPEADRCRGVDRSLLEFLKPKAEERYSKLEAYCDLLSKASSGAYQSPGTDGSLQLLPGQFVATISELARQWQWQRATVRQFISGLTKLGQLSVEPYSKSFIFSVNLEQRLSLLIESPDDILDFCAMQFIRFIKGRSTAKEVADSYSRYYDLKMNMAKQEGYGGIPERRVVNQQAQVFDSLAVSILRYLNQENELPEELSDSVSLLFGKDHVWDWHKVIDSLGILAKAISGNTKPSYMDEVETRYSKAEIVLLDCIFEHYICCSASNYYVNPPRPLTEAREPSEKVAPAESFDD</sequence>
<gene>
    <name evidence="1" type="ORF">F7D59_08205</name>
</gene>
<name>A0A646HJJ8_9BACT</name>
<dbReference type="RefSeq" id="WP_153113672.1">
    <property type="nucleotide sequence ID" value="NZ_VZAS01000137.1"/>
</dbReference>
<dbReference type="Proteomes" id="UP000420635">
    <property type="component" value="Unassembled WGS sequence"/>
</dbReference>
<proteinExistence type="predicted"/>
<dbReference type="EMBL" id="VZBQ01000092">
    <property type="protein sequence ID" value="MQN89830.1"/>
    <property type="molecule type" value="Genomic_DNA"/>
</dbReference>